<comment type="caution">
    <text evidence="1">The sequence shown here is derived from an EMBL/GenBank/DDBJ whole genome shotgun (WGS) entry which is preliminary data.</text>
</comment>
<dbReference type="RefSeq" id="WP_064307455.1">
    <property type="nucleotide sequence ID" value="NZ_LWCR01000008.1"/>
</dbReference>
<name>A0A178LIS1_9PSED</name>
<protein>
    <submittedName>
        <fullName evidence="1">Thioredoxin</fullName>
    </submittedName>
</protein>
<gene>
    <name evidence="1" type="ORF">A4V15_15520</name>
</gene>
<dbReference type="EMBL" id="LWCR01000008">
    <property type="protein sequence ID" value="OAN30659.1"/>
    <property type="molecule type" value="Genomic_DNA"/>
</dbReference>
<evidence type="ECO:0000313" key="2">
    <source>
        <dbReference type="Proteomes" id="UP000078356"/>
    </source>
</evidence>
<dbReference type="SUPFAM" id="SSF52833">
    <property type="entry name" value="Thioredoxin-like"/>
    <property type="match status" value="1"/>
</dbReference>
<reference evidence="1 2" key="1">
    <citation type="submission" date="2016-04" db="EMBL/GenBank/DDBJ databases">
        <title>Draft Genome Sequences of Staphylococcus capitis Strain H36, S. capitis Strain H65, S. cohnii Strain H62, S. hominis Strain H69, Mycobacterium iranicum Strain H39, Plantibacter sp. Strain H53, Pseudomonas oryzihabitans Strain H72, and Microbacterium sp. Strain H83, isolated from residential settings.</title>
        <authorList>
            <person name="Lymperopoulou D."/>
            <person name="Adams R.I."/>
            <person name="Lindow S."/>
            <person name="Coil D.A."/>
            <person name="Jospin G."/>
            <person name="Eisen J.A."/>
        </authorList>
    </citation>
    <scope>NUCLEOTIDE SEQUENCE [LARGE SCALE GENOMIC DNA]</scope>
    <source>
        <strain evidence="1 2">H72</strain>
    </source>
</reference>
<dbReference type="CDD" id="cd02947">
    <property type="entry name" value="TRX_family"/>
    <property type="match status" value="1"/>
</dbReference>
<proteinExistence type="predicted"/>
<dbReference type="Gene3D" id="3.40.30.10">
    <property type="entry name" value="Glutaredoxin"/>
    <property type="match status" value="1"/>
</dbReference>
<accession>A0A178LIS1</accession>
<dbReference type="OrthoDB" id="5295821at2"/>
<sequence length="108" mass="11600">MELDDGTADAVLLAASGRSLLIFTSVGCATCRVARQVLPVATLPVERLYWVDAERSGGLVQRYGVFHLPALFLVRDGDFLGPVQAPLREPALVAAILTAAEREPEELP</sequence>
<dbReference type="Proteomes" id="UP000078356">
    <property type="component" value="Unassembled WGS sequence"/>
</dbReference>
<dbReference type="InterPro" id="IPR036249">
    <property type="entry name" value="Thioredoxin-like_sf"/>
</dbReference>
<dbReference type="AlphaFoldDB" id="A0A178LIS1"/>
<organism evidence="1 2">
    <name type="scientific">Pseudomonas oryzihabitans</name>
    <dbReference type="NCBI Taxonomy" id="47885"/>
    <lineage>
        <taxon>Bacteria</taxon>
        <taxon>Pseudomonadati</taxon>
        <taxon>Pseudomonadota</taxon>
        <taxon>Gammaproteobacteria</taxon>
        <taxon>Pseudomonadales</taxon>
        <taxon>Pseudomonadaceae</taxon>
        <taxon>Pseudomonas</taxon>
    </lineage>
</organism>
<evidence type="ECO:0000313" key="1">
    <source>
        <dbReference type="EMBL" id="OAN30659.1"/>
    </source>
</evidence>